<dbReference type="GO" id="GO:0003677">
    <property type="term" value="F:DNA binding"/>
    <property type="evidence" value="ECO:0007669"/>
    <property type="project" value="InterPro"/>
</dbReference>
<gene>
    <name evidence="4" type="ORF">LX80_01309</name>
</gene>
<dbReference type="InterPro" id="IPR046947">
    <property type="entry name" value="LytR-like"/>
</dbReference>
<dbReference type="PANTHER" id="PTHR37299">
    <property type="entry name" value="TRANSCRIPTIONAL REGULATOR-RELATED"/>
    <property type="match status" value="1"/>
</dbReference>
<dbReference type="SMART" id="SM00448">
    <property type="entry name" value="REC"/>
    <property type="match status" value="1"/>
</dbReference>
<feature type="domain" description="Response regulatory" evidence="2">
    <location>
        <begin position="2"/>
        <end position="115"/>
    </location>
</feature>
<dbReference type="AlphaFoldDB" id="A0A2W7RSE6"/>
<name>A0A2W7RSE6_9BACT</name>
<evidence type="ECO:0000259" key="2">
    <source>
        <dbReference type="PROSITE" id="PS50110"/>
    </source>
</evidence>
<dbReference type="Proteomes" id="UP000249720">
    <property type="component" value="Unassembled WGS sequence"/>
</dbReference>
<dbReference type="EMBL" id="QKZV01000003">
    <property type="protein sequence ID" value="PZX63658.1"/>
    <property type="molecule type" value="Genomic_DNA"/>
</dbReference>
<dbReference type="InterPro" id="IPR011006">
    <property type="entry name" value="CheY-like_superfamily"/>
</dbReference>
<dbReference type="RefSeq" id="WP_111294455.1">
    <property type="nucleotide sequence ID" value="NZ_QKZV01000003.1"/>
</dbReference>
<dbReference type="PROSITE" id="PS50110">
    <property type="entry name" value="RESPONSE_REGULATORY"/>
    <property type="match status" value="1"/>
</dbReference>
<evidence type="ECO:0000259" key="3">
    <source>
        <dbReference type="PROSITE" id="PS50930"/>
    </source>
</evidence>
<dbReference type="PROSITE" id="PS50930">
    <property type="entry name" value="HTH_LYTTR"/>
    <property type="match status" value="1"/>
</dbReference>
<dbReference type="InterPro" id="IPR001789">
    <property type="entry name" value="Sig_transdc_resp-reg_receiver"/>
</dbReference>
<dbReference type="Gene3D" id="2.40.50.1020">
    <property type="entry name" value="LytTr DNA-binding domain"/>
    <property type="match status" value="1"/>
</dbReference>
<dbReference type="SMART" id="SM00850">
    <property type="entry name" value="LytTR"/>
    <property type="match status" value="1"/>
</dbReference>
<comment type="caution">
    <text evidence="1">Lacks conserved residue(s) required for the propagation of feature annotation.</text>
</comment>
<proteinExistence type="predicted"/>
<dbReference type="GO" id="GO:0000156">
    <property type="term" value="F:phosphorelay response regulator activity"/>
    <property type="evidence" value="ECO:0007669"/>
    <property type="project" value="InterPro"/>
</dbReference>
<dbReference type="OrthoDB" id="2168082at2"/>
<dbReference type="InterPro" id="IPR007492">
    <property type="entry name" value="LytTR_DNA-bd_dom"/>
</dbReference>
<keyword evidence="5" id="KW-1185">Reference proteome</keyword>
<evidence type="ECO:0000313" key="4">
    <source>
        <dbReference type="EMBL" id="PZX63658.1"/>
    </source>
</evidence>
<sequence length="243" mass="28621">MQVLIIEKDILSAKRLKQLLHHMHSNIVVELLVCEINEAYQWFATHQLPDAIFMNVELKGGNAFELLGKQNFKCPIIFMGTQAAYSLDIFNYFSIHYLLKPITKKHLKIALDKLQLIKQFKEYPEESRNGYMKQFWGRLGSKQYLIPISDISFFKSENKLVNLFSHSGQKFLINYNLDELETQLNPAEFFRINRSYIIHQKSINYIKPFINQRLKTFLKFGEHLEEAIVSRPKAIKFKGWAMV</sequence>
<dbReference type="SUPFAM" id="SSF52172">
    <property type="entry name" value="CheY-like"/>
    <property type="match status" value="1"/>
</dbReference>
<accession>A0A2W7RSE6</accession>
<organism evidence="4 5">
    <name type="scientific">Hydrotalea sandarakina</name>
    <dbReference type="NCBI Taxonomy" id="1004304"/>
    <lineage>
        <taxon>Bacteria</taxon>
        <taxon>Pseudomonadati</taxon>
        <taxon>Bacteroidota</taxon>
        <taxon>Chitinophagia</taxon>
        <taxon>Chitinophagales</taxon>
        <taxon>Chitinophagaceae</taxon>
        <taxon>Hydrotalea</taxon>
    </lineage>
</organism>
<evidence type="ECO:0000313" key="5">
    <source>
        <dbReference type="Proteomes" id="UP000249720"/>
    </source>
</evidence>
<dbReference type="Gene3D" id="3.40.50.2300">
    <property type="match status" value="1"/>
</dbReference>
<dbReference type="Pfam" id="PF04397">
    <property type="entry name" value="LytTR"/>
    <property type="match status" value="1"/>
</dbReference>
<protein>
    <submittedName>
        <fullName evidence="4">LytTR family two component transcriptional regulator</fullName>
    </submittedName>
</protein>
<evidence type="ECO:0000256" key="1">
    <source>
        <dbReference type="PROSITE-ProRule" id="PRU00169"/>
    </source>
</evidence>
<dbReference type="PANTHER" id="PTHR37299:SF1">
    <property type="entry name" value="STAGE 0 SPORULATION PROTEIN A HOMOLOG"/>
    <property type="match status" value="1"/>
</dbReference>
<feature type="domain" description="HTH LytTR-type" evidence="3">
    <location>
        <begin position="135"/>
        <end position="198"/>
    </location>
</feature>
<reference evidence="4 5" key="1">
    <citation type="submission" date="2018-06" db="EMBL/GenBank/DDBJ databases">
        <title>Genomic Encyclopedia of Archaeal and Bacterial Type Strains, Phase II (KMG-II): from individual species to whole genera.</title>
        <authorList>
            <person name="Goeker M."/>
        </authorList>
    </citation>
    <scope>NUCLEOTIDE SEQUENCE [LARGE SCALE GENOMIC DNA]</scope>
    <source>
        <strain evidence="4 5">DSM 23241</strain>
    </source>
</reference>
<comment type="caution">
    <text evidence="4">The sequence shown here is derived from an EMBL/GenBank/DDBJ whole genome shotgun (WGS) entry which is preliminary data.</text>
</comment>